<dbReference type="EMBL" id="LNIX01000022">
    <property type="protein sequence ID" value="OXA43521.1"/>
    <property type="molecule type" value="Genomic_DNA"/>
</dbReference>
<proteinExistence type="predicted"/>
<protein>
    <submittedName>
        <fullName evidence="1">Uncharacterized protein</fullName>
    </submittedName>
</protein>
<keyword evidence="2" id="KW-1185">Reference proteome</keyword>
<dbReference type="Proteomes" id="UP000198287">
    <property type="component" value="Unassembled WGS sequence"/>
</dbReference>
<name>A0A226DG16_FOLCA</name>
<gene>
    <name evidence="1" type="ORF">Fcan01_21837</name>
</gene>
<evidence type="ECO:0000313" key="2">
    <source>
        <dbReference type="Proteomes" id="UP000198287"/>
    </source>
</evidence>
<sequence>MAAAGGDLFDPIACLLYPVAFCILSHLSDLEVRAFRQVCHTWAAAGGIILSRRNGANKRAYITFENEEDVNNKLDPLDKLLSETASPRYLLPNYGAMVISTTCMRTQIDIQTTPMFPVFLEKYGNHVKAVEFNRSLGKGDDSLMMNEVQTILQNCKNLLEFAFLPYKAKIRDGGAEQEPSAFRETMRWTPILPANDFSVNLQPLKLTTLVMHMCHPRHLAVVIASSPSLQDLTFLAPNVETRTNEEVLLDWENFQDAMNELGGMNQVESFALQDWDLIPNVEMKNLRTVKLFVRGISKVPKSQKIAYTTMFHQVTTVQVYLRLPLQILEENAAIHRFMNRFPSTITVLVDYNTAGPVIRSGWNAGFEDIFSHIEANAALLNPPGCLVNENVRNLYVFNLPIFEFDSHPPYIPVWKPLPNFPKVYPNLNKFTISVAPQEKDFAH</sequence>
<comment type="caution">
    <text evidence="1">The sequence shown here is derived from an EMBL/GenBank/DDBJ whole genome shotgun (WGS) entry which is preliminary data.</text>
</comment>
<reference evidence="1 2" key="1">
    <citation type="submission" date="2015-12" db="EMBL/GenBank/DDBJ databases">
        <title>The genome of Folsomia candida.</title>
        <authorList>
            <person name="Faddeeva A."/>
            <person name="Derks M.F."/>
            <person name="Anvar Y."/>
            <person name="Smit S."/>
            <person name="Van Straalen N."/>
            <person name="Roelofs D."/>
        </authorList>
    </citation>
    <scope>NUCLEOTIDE SEQUENCE [LARGE SCALE GENOMIC DNA]</scope>
    <source>
        <strain evidence="1 2">VU population</strain>
        <tissue evidence="1">Whole body</tissue>
    </source>
</reference>
<evidence type="ECO:0000313" key="1">
    <source>
        <dbReference type="EMBL" id="OXA43521.1"/>
    </source>
</evidence>
<organism evidence="1 2">
    <name type="scientific">Folsomia candida</name>
    <name type="common">Springtail</name>
    <dbReference type="NCBI Taxonomy" id="158441"/>
    <lineage>
        <taxon>Eukaryota</taxon>
        <taxon>Metazoa</taxon>
        <taxon>Ecdysozoa</taxon>
        <taxon>Arthropoda</taxon>
        <taxon>Hexapoda</taxon>
        <taxon>Collembola</taxon>
        <taxon>Entomobryomorpha</taxon>
        <taxon>Isotomoidea</taxon>
        <taxon>Isotomidae</taxon>
        <taxon>Proisotominae</taxon>
        <taxon>Folsomia</taxon>
    </lineage>
</organism>
<dbReference type="AlphaFoldDB" id="A0A226DG16"/>
<accession>A0A226DG16</accession>